<dbReference type="EMBL" id="LSYS01009367">
    <property type="protein sequence ID" value="OPJ66434.1"/>
    <property type="molecule type" value="Genomic_DNA"/>
</dbReference>
<sequence length="76" mass="8511">MPPAQPAPGSWGQEGPVTLLRGRRSCGSSHGSFCRFFVRAKICRMLCHGLRDLSSMAQEKDGCKQSKTQHCKKYRK</sequence>
<comment type="caution">
    <text evidence="1">The sequence shown here is derived from an EMBL/GenBank/DDBJ whole genome shotgun (WGS) entry which is preliminary data.</text>
</comment>
<organism evidence="1 2">
    <name type="scientific">Patagioenas fasciata monilis</name>
    <dbReference type="NCBI Taxonomy" id="372326"/>
    <lineage>
        <taxon>Eukaryota</taxon>
        <taxon>Metazoa</taxon>
        <taxon>Chordata</taxon>
        <taxon>Craniata</taxon>
        <taxon>Vertebrata</taxon>
        <taxon>Euteleostomi</taxon>
        <taxon>Archelosauria</taxon>
        <taxon>Archosauria</taxon>
        <taxon>Dinosauria</taxon>
        <taxon>Saurischia</taxon>
        <taxon>Theropoda</taxon>
        <taxon>Coelurosauria</taxon>
        <taxon>Aves</taxon>
        <taxon>Neognathae</taxon>
        <taxon>Neoaves</taxon>
        <taxon>Columbimorphae</taxon>
        <taxon>Columbiformes</taxon>
        <taxon>Columbidae</taxon>
        <taxon>Patagioenas</taxon>
    </lineage>
</organism>
<evidence type="ECO:0000313" key="1">
    <source>
        <dbReference type="EMBL" id="OPJ66434.1"/>
    </source>
</evidence>
<gene>
    <name evidence="1" type="ORF">AV530_016501</name>
</gene>
<name>A0A1V4J310_PATFA</name>
<dbReference type="AlphaFoldDB" id="A0A1V4J310"/>
<evidence type="ECO:0000313" key="2">
    <source>
        <dbReference type="Proteomes" id="UP000190648"/>
    </source>
</evidence>
<dbReference type="Proteomes" id="UP000190648">
    <property type="component" value="Unassembled WGS sequence"/>
</dbReference>
<proteinExistence type="predicted"/>
<protein>
    <submittedName>
        <fullName evidence="1">Uncharacterized protein</fullName>
    </submittedName>
</protein>
<keyword evidence="2" id="KW-1185">Reference proteome</keyword>
<reference evidence="1 2" key="1">
    <citation type="submission" date="2016-02" db="EMBL/GenBank/DDBJ databases">
        <title>Band-tailed pigeon sequencing and assembly.</title>
        <authorList>
            <person name="Soares A.E."/>
            <person name="Novak B.J."/>
            <person name="Rice E.S."/>
            <person name="O'Connell B."/>
            <person name="Chang D."/>
            <person name="Weber S."/>
            <person name="Shapiro B."/>
        </authorList>
    </citation>
    <scope>NUCLEOTIDE SEQUENCE [LARGE SCALE GENOMIC DNA]</scope>
    <source>
        <strain evidence="1">BTP2013</strain>
        <tissue evidence="1">Blood</tissue>
    </source>
</reference>
<accession>A0A1V4J310</accession>